<dbReference type="AlphaFoldDB" id="A0A8C9WFX7"/>
<comment type="catalytic activity">
    <reaction evidence="6">
        <text>Preferential cleavage: Arg-|-Xaa, Lys-|-Xaa.</text>
        <dbReference type="EC" id="3.4.21.4"/>
    </reaction>
</comment>
<evidence type="ECO:0000256" key="8">
    <source>
        <dbReference type="SAM" id="SignalP"/>
    </source>
</evidence>
<gene>
    <name evidence="10" type="primary">LOC108933883</name>
</gene>
<dbReference type="EC" id="3.4.21.4" evidence="7"/>
<dbReference type="InterPro" id="IPR050127">
    <property type="entry name" value="Serine_Proteases_S1"/>
</dbReference>
<feature type="domain" description="Peptidase S1" evidence="9">
    <location>
        <begin position="19"/>
        <end position="245"/>
    </location>
</feature>
<organism evidence="10 11">
    <name type="scientific">Scleropages formosus</name>
    <name type="common">Asian bonytongue</name>
    <name type="synonym">Osteoglossum formosum</name>
    <dbReference type="NCBI Taxonomy" id="113540"/>
    <lineage>
        <taxon>Eukaryota</taxon>
        <taxon>Metazoa</taxon>
        <taxon>Chordata</taxon>
        <taxon>Craniata</taxon>
        <taxon>Vertebrata</taxon>
        <taxon>Euteleostomi</taxon>
        <taxon>Actinopterygii</taxon>
        <taxon>Neopterygii</taxon>
        <taxon>Teleostei</taxon>
        <taxon>Osteoglossocephala</taxon>
        <taxon>Osteoglossomorpha</taxon>
        <taxon>Osteoglossiformes</taxon>
        <taxon>Osteoglossidae</taxon>
        <taxon>Scleropages</taxon>
    </lineage>
</organism>
<dbReference type="PROSITE" id="PS00134">
    <property type="entry name" value="TRYPSIN_HIS"/>
    <property type="match status" value="1"/>
</dbReference>
<dbReference type="InterPro" id="IPR018114">
    <property type="entry name" value="TRYPSIN_HIS"/>
</dbReference>
<keyword evidence="11" id="KW-1185">Reference proteome</keyword>
<evidence type="ECO:0000256" key="5">
    <source>
        <dbReference type="ARBA" id="ARBA00023157"/>
    </source>
</evidence>
<reference evidence="10" key="3">
    <citation type="submission" date="2025-09" db="UniProtKB">
        <authorList>
            <consortium name="Ensembl"/>
        </authorList>
    </citation>
    <scope>IDENTIFICATION</scope>
</reference>
<dbReference type="InterPro" id="IPR009003">
    <property type="entry name" value="Peptidase_S1_PA"/>
</dbReference>
<keyword evidence="3" id="KW-0378">Hydrolase</keyword>
<evidence type="ECO:0000259" key="9">
    <source>
        <dbReference type="PROSITE" id="PS50240"/>
    </source>
</evidence>
<reference evidence="10" key="2">
    <citation type="submission" date="2025-08" db="UniProtKB">
        <authorList>
            <consortium name="Ensembl"/>
        </authorList>
    </citation>
    <scope>IDENTIFICATION</scope>
</reference>
<evidence type="ECO:0000256" key="7">
    <source>
        <dbReference type="ARBA" id="ARBA00038868"/>
    </source>
</evidence>
<dbReference type="InterPro" id="IPR001254">
    <property type="entry name" value="Trypsin_dom"/>
</dbReference>
<feature type="signal peptide" evidence="8">
    <location>
        <begin position="1"/>
        <end position="21"/>
    </location>
</feature>
<keyword evidence="5" id="KW-1015">Disulfide bond</keyword>
<evidence type="ECO:0000313" key="11">
    <source>
        <dbReference type="Proteomes" id="UP000694397"/>
    </source>
</evidence>
<evidence type="ECO:0000256" key="1">
    <source>
        <dbReference type="ARBA" id="ARBA00022670"/>
    </source>
</evidence>
<dbReference type="GO" id="GO:0005615">
    <property type="term" value="C:extracellular space"/>
    <property type="evidence" value="ECO:0007669"/>
    <property type="project" value="TreeGrafter"/>
</dbReference>
<dbReference type="Proteomes" id="UP000694397">
    <property type="component" value="Chromosome 2"/>
</dbReference>
<protein>
    <recommendedName>
        <fullName evidence="7">trypsin</fullName>
        <ecNumber evidence="7">3.4.21.4</ecNumber>
    </recommendedName>
</protein>
<keyword evidence="4" id="KW-0720">Serine protease</keyword>
<feature type="chain" id="PRO_5034042870" description="trypsin" evidence="8">
    <location>
        <begin position="22"/>
        <end position="259"/>
    </location>
</feature>
<evidence type="ECO:0000313" key="10">
    <source>
        <dbReference type="Ensembl" id="ENSSFOP00015074424.1"/>
    </source>
</evidence>
<keyword evidence="1" id="KW-0645">Protease</keyword>
<dbReference type="PANTHER" id="PTHR24264">
    <property type="entry name" value="TRYPSIN-RELATED"/>
    <property type="match status" value="1"/>
</dbReference>
<reference evidence="10 11" key="1">
    <citation type="submission" date="2019-04" db="EMBL/GenBank/DDBJ databases">
        <authorList>
            <consortium name="Wellcome Sanger Institute Data Sharing"/>
        </authorList>
    </citation>
    <scope>NUCLEOTIDE SEQUENCE [LARGE SCALE GENOMIC DNA]</scope>
</reference>
<dbReference type="FunFam" id="2.40.10.10:FF:000120">
    <property type="entry name" value="Putative serine protease"/>
    <property type="match status" value="1"/>
</dbReference>
<dbReference type="InterPro" id="IPR001314">
    <property type="entry name" value="Peptidase_S1A"/>
</dbReference>
<dbReference type="Ensembl" id="ENSSFOT00015082456.1">
    <property type="protein sequence ID" value="ENSSFOP00015074424.1"/>
    <property type="gene ID" value="ENSSFOG00015007649.2"/>
</dbReference>
<proteinExistence type="predicted"/>
<dbReference type="GO" id="GO:0006508">
    <property type="term" value="P:proteolysis"/>
    <property type="evidence" value="ECO:0007669"/>
    <property type="project" value="UniProtKB-KW"/>
</dbReference>
<evidence type="ECO:0000256" key="3">
    <source>
        <dbReference type="ARBA" id="ARBA00022801"/>
    </source>
</evidence>
<dbReference type="CDD" id="cd00190">
    <property type="entry name" value="Tryp_SPc"/>
    <property type="match status" value="1"/>
</dbReference>
<dbReference type="SUPFAM" id="SSF50494">
    <property type="entry name" value="Trypsin-like serine proteases"/>
    <property type="match status" value="1"/>
</dbReference>
<dbReference type="InterPro" id="IPR043504">
    <property type="entry name" value="Peptidase_S1_PA_chymotrypsin"/>
</dbReference>
<evidence type="ECO:0000256" key="6">
    <source>
        <dbReference type="ARBA" id="ARBA00036320"/>
    </source>
</evidence>
<evidence type="ECO:0000256" key="4">
    <source>
        <dbReference type="ARBA" id="ARBA00022825"/>
    </source>
</evidence>
<dbReference type="Pfam" id="PF00089">
    <property type="entry name" value="Trypsin"/>
    <property type="match status" value="1"/>
</dbReference>
<dbReference type="PROSITE" id="PS50240">
    <property type="entry name" value="TRYPSIN_DOM"/>
    <property type="match status" value="1"/>
</dbReference>
<dbReference type="PANTHER" id="PTHR24264:SF20">
    <property type="entry name" value="TRYPSIN-LIKE"/>
    <property type="match status" value="1"/>
</dbReference>
<sequence length="259" mass="28387">MKPSVILQYLLLELLAGRIVGGYVPAPHSIRYIVSIQSPSGRHFCGGSLVHRYWVLTAAHCNIGSEQMTIVAGDHSLNIYEGTEQYSKPQRLIPHPQYDKSTNDADIMLIKLKVPVILNRYVSVVALPRQGASLPEGRACWVSGWGHTSTGGGQLPSTLHTAKLPVISSLRCNGSDKYTTKNLAIYSGDLHVFILLFQGDSGGPLVCQGFVHGVVSWGNLCAKANFPGVYTAVSRFRRWIDRTIFELDGETPNILKVTE</sequence>
<name>A0A8C9WFX7_SCLFO</name>
<keyword evidence="2 8" id="KW-0732">Signal</keyword>
<dbReference type="GeneTree" id="ENSGT01050000244971"/>
<accession>A0A8C9WFX7</accession>
<dbReference type="GO" id="GO:0004252">
    <property type="term" value="F:serine-type endopeptidase activity"/>
    <property type="evidence" value="ECO:0007669"/>
    <property type="project" value="UniProtKB-EC"/>
</dbReference>
<dbReference type="PRINTS" id="PR00722">
    <property type="entry name" value="CHYMOTRYPSIN"/>
</dbReference>
<dbReference type="Gene3D" id="2.40.10.10">
    <property type="entry name" value="Trypsin-like serine proteases"/>
    <property type="match status" value="1"/>
</dbReference>
<evidence type="ECO:0000256" key="2">
    <source>
        <dbReference type="ARBA" id="ARBA00022729"/>
    </source>
</evidence>
<dbReference type="SMART" id="SM00020">
    <property type="entry name" value="Tryp_SPc"/>
    <property type="match status" value="1"/>
</dbReference>